<gene>
    <name evidence="3" type="ORF">BS329_03780</name>
</gene>
<accession>A0A1R0L034</accession>
<keyword evidence="1" id="KW-0472">Membrane</keyword>
<dbReference type="EMBL" id="MQUQ01000003">
    <property type="protein sequence ID" value="OLZ55158.1"/>
    <property type="molecule type" value="Genomic_DNA"/>
</dbReference>
<comment type="caution">
    <text evidence="3">The sequence shown here is derived from an EMBL/GenBank/DDBJ whole genome shotgun (WGS) entry which is preliminary data.</text>
</comment>
<feature type="domain" description="DUF6545" evidence="2">
    <location>
        <begin position="234"/>
        <end position="358"/>
    </location>
</feature>
<keyword evidence="1" id="KW-1133">Transmembrane helix</keyword>
<dbReference type="Pfam" id="PF20182">
    <property type="entry name" value="DUF6545"/>
    <property type="match status" value="1"/>
</dbReference>
<name>A0A1R0L034_9PSEU</name>
<dbReference type="InterPro" id="IPR050039">
    <property type="entry name" value="MAB_1171c-like"/>
</dbReference>
<protein>
    <recommendedName>
        <fullName evidence="2">DUF6545 domain-containing protein</fullName>
    </recommendedName>
</protein>
<dbReference type="NCBIfam" id="NF042915">
    <property type="entry name" value="MAB_1171c_fam"/>
    <property type="match status" value="1"/>
</dbReference>
<dbReference type="InterPro" id="IPR046675">
    <property type="entry name" value="DUF6545"/>
</dbReference>
<keyword evidence="1" id="KW-0812">Transmembrane</keyword>
<feature type="transmembrane region" description="Helical" evidence="1">
    <location>
        <begin position="29"/>
        <end position="49"/>
    </location>
</feature>
<sequence>MSWLISAALISCLLGGLIWKGYQLSRQPWNLPLQGIVGFLAFALIGRILRDVVGDASLVRGGPVWSAVAWHAPTSAAVFSLLFFFDAATLPRHVAKRRTHRNLAVLVTAELVMIGAAASAPAPRSVPHMSVIYFAANLFMGCALAACAVSALRYARQAERRLSMGLRVAAVGFVLVAVTSGIFAAIDVEYWFTGTLFMDIIGMNGTLSFIGIVAIVVGLLYPAARMRLTAIRIWWRQRRAYQALGPLWTALHHAFPEDEFLRASTTPWDSLRVWEVHRRYYRRMIECRDGLVRISPRVAKLREDHPANTPLSDLIAEALQDSPDDHGQQQRAIPLAIPDTNSAHDEVDELVALSRAFAARHSAISGRAA</sequence>
<reference evidence="3 4" key="1">
    <citation type="submission" date="2016-01" db="EMBL/GenBank/DDBJ databases">
        <title>Amycolatopsis coloradensis genome sequencing and assembly.</title>
        <authorList>
            <person name="Mayilraj S."/>
        </authorList>
    </citation>
    <scope>NUCLEOTIDE SEQUENCE [LARGE SCALE GENOMIC DNA]</scope>
    <source>
        <strain evidence="3 4">DSM 44225</strain>
    </source>
</reference>
<dbReference type="OrthoDB" id="3675041at2"/>
<dbReference type="RefSeq" id="WP_076155724.1">
    <property type="nucleotide sequence ID" value="NZ_JBEZVB010000010.1"/>
</dbReference>
<evidence type="ECO:0000313" key="4">
    <source>
        <dbReference type="Proteomes" id="UP000187486"/>
    </source>
</evidence>
<dbReference type="STRING" id="76021.BS329_03780"/>
<dbReference type="Proteomes" id="UP000187486">
    <property type="component" value="Unassembled WGS sequence"/>
</dbReference>
<feature type="transmembrane region" description="Helical" evidence="1">
    <location>
        <begin position="6"/>
        <end position="22"/>
    </location>
</feature>
<evidence type="ECO:0000259" key="2">
    <source>
        <dbReference type="Pfam" id="PF20182"/>
    </source>
</evidence>
<feature type="transmembrane region" description="Helical" evidence="1">
    <location>
        <begin position="102"/>
        <end position="120"/>
    </location>
</feature>
<feature type="transmembrane region" description="Helical" evidence="1">
    <location>
        <begin position="206"/>
        <end position="224"/>
    </location>
</feature>
<proteinExistence type="predicted"/>
<dbReference type="AlphaFoldDB" id="A0A1R0L034"/>
<feature type="transmembrane region" description="Helical" evidence="1">
    <location>
        <begin position="132"/>
        <end position="152"/>
    </location>
</feature>
<organism evidence="3 4">
    <name type="scientific">Amycolatopsis coloradensis</name>
    <dbReference type="NCBI Taxonomy" id="76021"/>
    <lineage>
        <taxon>Bacteria</taxon>
        <taxon>Bacillati</taxon>
        <taxon>Actinomycetota</taxon>
        <taxon>Actinomycetes</taxon>
        <taxon>Pseudonocardiales</taxon>
        <taxon>Pseudonocardiaceae</taxon>
        <taxon>Amycolatopsis</taxon>
    </lineage>
</organism>
<keyword evidence="4" id="KW-1185">Reference proteome</keyword>
<evidence type="ECO:0000256" key="1">
    <source>
        <dbReference type="SAM" id="Phobius"/>
    </source>
</evidence>
<evidence type="ECO:0000313" key="3">
    <source>
        <dbReference type="EMBL" id="OLZ55158.1"/>
    </source>
</evidence>
<feature type="transmembrane region" description="Helical" evidence="1">
    <location>
        <begin position="164"/>
        <end position="186"/>
    </location>
</feature>
<feature type="transmembrane region" description="Helical" evidence="1">
    <location>
        <begin position="69"/>
        <end position="90"/>
    </location>
</feature>